<proteinExistence type="predicted"/>
<evidence type="ECO:0000313" key="2">
    <source>
        <dbReference type="Proteomes" id="UP000053676"/>
    </source>
</evidence>
<name>W2TWB0_NECAM</name>
<gene>
    <name evidence="1" type="ORF">NECAME_06129</name>
</gene>
<dbReference type="Proteomes" id="UP000053676">
    <property type="component" value="Unassembled WGS sequence"/>
</dbReference>
<dbReference type="AlphaFoldDB" id="W2TWB0"/>
<organism evidence="1 2">
    <name type="scientific">Necator americanus</name>
    <name type="common">Human hookworm</name>
    <dbReference type="NCBI Taxonomy" id="51031"/>
    <lineage>
        <taxon>Eukaryota</taxon>
        <taxon>Metazoa</taxon>
        <taxon>Ecdysozoa</taxon>
        <taxon>Nematoda</taxon>
        <taxon>Chromadorea</taxon>
        <taxon>Rhabditida</taxon>
        <taxon>Rhabditina</taxon>
        <taxon>Rhabditomorpha</taxon>
        <taxon>Strongyloidea</taxon>
        <taxon>Ancylostomatidae</taxon>
        <taxon>Bunostominae</taxon>
        <taxon>Necator</taxon>
    </lineage>
</organism>
<dbReference type="KEGG" id="nai:NECAME_06129"/>
<reference evidence="2" key="1">
    <citation type="journal article" date="2014" name="Nat. Genet.">
        <title>Genome of the human hookworm Necator americanus.</title>
        <authorList>
            <person name="Tang Y.T."/>
            <person name="Gao X."/>
            <person name="Rosa B.A."/>
            <person name="Abubucker S."/>
            <person name="Hallsworth-Pepin K."/>
            <person name="Martin J."/>
            <person name="Tyagi R."/>
            <person name="Heizer E."/>
            <person name="Zhang X."/>
            <person name="Bhonagiri-Palsikar V."/>
            <person name="Minx P."/>
            <person name="Warren W.C."/>
            <person name="Wang Q."/>
            <person name="Zhan B."/>
            <person name="Hotez P.J."/>
            <person name="Sternberg P.W."/>
            <person name="Dougall A."/>
            <person name="Gaze S.T."/>
            <person name="Mulvenna J."/>
            <person name="Sotillo J."/>
            <person name="Ranganathan S."/>
            <person name="Rabelo E.M."/>
            <person name="Wilson R.K."/>
            <person name="Felgner P.L."/>
            <person name="Bethony J."/>
            <person name="Hawdon J.M."/>
            <person name="Gasser R.B."/>
            <person name="Loukas A."/>
            <person name="Mitreva M."/>
        </authorList>
    </citation>
    <scope>NUCLEOTIDE SEQUENCE [LARGE SCALE GENOMIC DNA]</scope>
</reference>
<sequence>MKAPRKNLTNVMGNNRKDVECIKLGERDALSIESGWKEEMVCVRVLKLGGAASKRLTSPFHTHSTSNAPAVIHATPPAPSSLRHCMRTSCISVLAYPSLDDAKQDVDVAYLDSWQDTPFFQGPYQKRWANQVRFGKRASSWASSVRFG</sequence>
<protein>
    <submittedName>
        <fullName evidence="1">Uncharacterized protein</fullName>
    </submittedName>
</protein>
<evidence type="ECO:0000313" key="1">
    <source>
        <dbReference type="EMBL" id="ETN85964.1"/>
    </source>
</evidence>
<accession>W2TWB0</accession>
<dbReference type="EMBL" id="KI657626">
    <property type="protein sequence ID" value="ETN85964.1"/>
    <property type="molecule type" value="Genomic_DNA"/>
</dbReference>
<dbReference type="OrthoDB" id="5855638at2759"/>
<keyword evidence="2" id="KW-1185">Reference proteome</keyword>